<evidence type="ECO:0000313" key="2">
    <source>
        <dbReference type="EMBL" id="KAA5804760.1"/>
    </source>
</evidence>
<gene>
    <name evidence="2" type="ORF">F1654_01785</name>
</gene>
<dbReference type="AlphaFoldDB" id="A0A5M6ZK97"/>
<dbReference type="InterPro" id="IPR035919">
    <property type="entry name" value="EAL_sf"/>
</dbReference>
<keyword evidence="3" id="KW-1185">Reference proteome</keyword>
<reference evidence="2 3" key="1">
    <citation type="submission" date="2019-09" db="EMBL/GenBank/DDBJ databases">
        <authorList>
            <person name="Kevbrin V."/>
            <person name="Grouzdev D.S."/>
        </authorList>
    </citation>
    <scope>NUCLEOTIDE SEQUENCE [LARGE SCALE GENOMIC DNA]</scope>
    <source>
        <strain evidence="2 3">G-192</strain>
    </source>
</reference>
<dbReference type="SUPFAM" id="SSF141868">
    <property type="entry name" value="EAL domain-like"/>
    <property type="match status" value="1"/>
</dbReference>
<dbReference type="InterPro" id="IPR001633">
    <property type="entry name" value="EAL_dom"/>
</dbReference>
<dbReference type="RefSeq" id="WP_150021791.1">
    <property type="nucleotide sequence ID" value="NZ_VWOJ01000001.1"/>
</dbReference>
<dbReference type="Pfam" id="PF00563">
    <property type="entry name" value="EAL"/>
    <property type="match status" value="1"/>
</dbReference>
<dbReference type="CDD" id="cd01948">
    <property type="entry name" value="EAL"/>
    <property type="match status" value="1"/>
</dbReference>
<dbReference type="PANTHER" id="PTHR33121:SF15">
    <property type="entry name" value="BLUE LIGHT- AND TEMPERATURE-REGULATED ANTIREPRESSOR BLUF"/>
    <property type="match status" value="1"/>
</dbReference>
<dbReference type="Proteomes" id="UP000325122">
    <property type="component" value="Unassembled WGS sequence"/>
</dbReference>
<feature type="domain" description="EAL" evidence="1">
    <location>
        <begin position="1"/>
        <end position="250"/>
    </location>
</feature>
<evidence type="ECO:0000259" key="1">
    <source>
        <dbReference type="PROSITE" id="PS50883"/>
    </source>
</evidence>
<dbReference type="EMBL" id="VWOJ01000001">
    <property type="protein sequence ID" value="KAA5804760.1"/>
    <property type="molecule type" value="Genomic_DNA"/>
</dbReference>
<proteinExistence type="predicted"/>
<protein>
    <submittedName>
        <fullName evidence="2">EAL domain-containing protein</fullName>
    </submittedName>
</protein>
<sequence length="256" mass="27768">MKCTACRDGVKAPFDFTMAFQPIVSLSRRNVWAYEALVRGPDGQGAPWVLDQINDENKYAFDQSCRVKAIELAAGLFGGDADGARLSINFLPNAVYTPAACIRTTMEAADRTGFPAHRIMLEFTEGEKITDVDHVKSIIREYKARKLITAIDDFGAGFSGLGLLAEFQPDVIKLDMGLIRGIDDHPGRQAIVSGILSTSRLLGLTVIAEGIETLDEMQTLQGLGIDLMQGFLFARPALAALPDIRWPDAPPAALTA</sequence>
<evidence type="ECO:0000313" key="3">
    <source>
        <dbReference type="Proteomes" id="UP000325122"/>
    </source>
</evidence>
<dbReference type="PROSITE" id="PS50883">
    <property type="entry name" value="EAL"/>
    <property type="match status" value="1"/>
</dbReference>
<dbReference type="PANTHER" id="PTHR33121">
    <property type="entry name" value="CYCLIC DI-GMP PHOSPHODIESTERASE PDEF"/>
    <property type="match status" value="1"/>
</dbReference>
<dbReference type="Gene3D" id="3.20.20.450">
    <property type="entry name" value="EAL domain"/>
    <property type="match status" value="1"/>
</dbReference>
<dbReference type="SMART" id="SM00052">
    <property type="entry name" value="EAL"/>
    <property type="match status" value="1"/>
</dbReference>
<dbReference type="InterPro" id="IPR050706">
    <property type="entry name" value="Cyclic-di-GMP_PDE-like"/>
</dbReference>
<name>A0A5M6ZK97_9PROT</name>
<organism evidence="2 3">
    <name type="scientific">Alkalicaulis satelles</name>
    <dbReference type="NCBI Taxonomy" id="2609175"/>
    <lineage>
        <taxon>Bacteria</taxon>
        <taxon>Pseudomonadati</taxon>
        <taxon>Pseudomonadota</taxon>
        <taxon>Alphaproteobacteria</taxon>
        <taxon>Maricaulales</taxon>
        <taxon>Maricaulaceae</taxon>
        <taxon>Alkalicaulis</taxon>
    </lineage>
</organism>
<comment type="caution">
    <text evidence="2">The sequence shown here is derived from an EMBL/GenBank/DDBJ whole genome shotgun (WGS) entry which is preliminary data.</text>
</comment>
<accession>A0A5M6ZK97</accession>
<dbReference type="GO" id="GO:0071111">
    <property type="term" value="F:cyclic-guanylate-specific phosphodiesterase activity"/>
    <property type="evidence" value="ECO:0007669"/>
    <property type="project" value="InterPro"/>
</dbReference>